<evidence type="ECO:0000313" key="3">
    <source>
        <dbReference type="EMBL" id="TNV85336.1"/>
    </source>
</evidence>
<accession>A0A8J8P0T5</accession>
<feature type="region of interest" description="Disordered" evidence="1">
    <location>
        <begin position="139"/>
        <end position="230"/>
    </location>
</feature>
<evidence type="ECO:0000313" key="4">
    <source>
        <dbReference type="Proteomes" id="UP000785679"/>
    </source>
</evidence>
<keyword evidence="4" id="KW-1185">Reference proteome</keyword>
<keyword evidence="2" id="KW-0812">Transmembrane</keyword>
<gene>
    <name evidence="3" type="ORF">FGO68_gene14847</name>
</gene>
<keyword evidence="2" id="KW-1133">Transmembrane helix</keyword>
<feature type="compositionally biased region" description="Gly residues" evidence="1">
    <location>
        <begin position="722"/>
        <end position="739"/>
    </location>
</feature>
<organism evidence="3 4">
    <name type="scientific">Halteria grandinella</name>
    <dbReference type="NCBI Taxonomy" id="5974"/>
    <lineage>
        <taxon>Eukaryota</taxon>
        <taxon>Sar</taxon>
        <taxon>Alveolata</taxon>
        <taxon>Ciliophora</taxon>
        <taxon>Intramacronucleata</taxon>
        <taxon>Spirotrichea</taxon>
        <taxon>Stichotrichia</taxon>
        <taxon>Sporadotrichida</taxon>
        <taxon>Halteriidae</taxon>
        <taxon>Halteria</taxon>
    </lineage>
</organism>
<feature type="region of interest" description="Disordered" evidence="1">
    <location>
        <begin position="719"/>
        <end position="739"/>
    </location>
</feature>
<evidence type="ECO:0000256" key="2">
    <source>
        <dbReference type="SAM" id="Phobius"/>
    </source>
</evidence>
<dbReference type="EMBL" id="RRYP01001915">
    <property type="protein sequence ID" value="TNV85336.1"/>
    <property type="molecule type" value="Genomic_DNA"/>
</dbReference>
<feature type="compositionally biased region" description="Basic residues" evidence="1">
    <location>
        <begin position="217"/>
        <end position="229"/>
    </location>
</feature>
<feature type="transmembrane region" description="Helical" evidence="2">
    <location>
        <begin position="487"/>
        <end position="509"/>
    </location>
</feature>
<dbReference type="AlphaFoldDB" id="A0A8J8P0T5"/>
<name>A0A8J8P0T5_HALGN</name>
<evidence type="ECO:0000256" key="1">
    <source>
        <dbReference type="SAM" id="MobiDB-lite"/>
    </source>
</evidence>
<keyword evidence="2" id="KW-0472">Membrane</keyword>
<feature type="compositionally biased region" description="Polar residues" evidence="1">
    <location>
        <begin position="147"/>
        <end position="174"/>
    </location>
</feature>
<feature type="region of interest" description="Disordered" evidence="1">
    <location>
        <begin position="678"/>
        <end position="706"/>
    </location>
</feature>
<proteinExistence type="predicted"/>
<comment type="caution">
    <text evidence="3">The sequence shown here is derived from an EMBL/GenBank/DDBJ whole genome shotgun (WGS) entry which is preliminary data.</text>
</comment>
<feature type="transmembrane region" description="Helical" evidence="2">
    <location>
        <begin position="385"/>
        <end position="407"/>
    </location>
</feature>
<sequence length="739" mass="84531">MKCGLFLINQQDKTMLPSLNQQNRQRQQEEEELQSMADIFNRPAGNGTGITGGSRLVHQETAGQLGKNYKLQGKGTGNFNFGFRKAKTIKPPLKQQAPQIIQNDKHHNFEDTQNELNITSQYLMVPNNPRGAAYLQSSHTFKEQQQHDQNGPNTRDNHNVGQNNCNISVSTLHVDSNRPLNHRNYDDFTNRMNYSGEDSPMHSPQNGERNQEDRQSAIRRQRTMRRRQTRQNIFATTQKLLQESKLLVNGHIIGLDETPAVIAQPALNPRLAVENNSTNIVDGQMNRLNSTSTTRSAFQNLLSQKNQEKMYDLWRMLDLMTSIVALLGLALGIYQHELQLAFEKQFVSANFTGGYYGQRYQQNTTAEEKSIDYEEYSALNAEINIIRWIMLGLTAMCFVIISFRHFFVTKWRLQLYKMTLVECFMRVPDDNRQKALKKLANSSMFRSKQYYLDLLILVFQPLPHFDPTFTMDVTDITNHSQIITVEYSYSLILLSMMFLRLIFLIRACFNYSIFTDLNAKKLFSDSYGFEPNVRFTLKCLLQKNPETTVTAVEDIRDCVLQGSWLCRLRAVLQRHLVSSDNHGHSWLWRPSPLLARRQVDHDVHRSLGRLRLHPRHSRIQLILQPVHELEESHAPPIADTKSCLYYNIGCKVFLQQGQEDEGDGCTICTTAETAKLHARGPQSEEVQARDGRAHQAVQGGAHAAEEAQVRWGRLQEEHQLDQGGGHRFGGQDDGGQGAG</sequence>
<dbReference type="Proteomes" id="UP000785679">
    <property type="component" value="Unassembled WGS sequence"/>
</dbReference>
<protein>
    <submittedName>
        <fullName evidence="3">Uncharacterized protein</fullName>
    </submittedName>
</protein>
<reference evidence="3" key="1">
    <citation type="submission" date="2019-06" db="EMBL/GenBank/DDBJ databases">
        <authorList>
            <person name="Zheng W."/>
        </authorList>
    </citation>
    <scope>NUCLEOTIDE SEQUENCE</scope>
    <source>
        <strain evidence="3">QDHG01</strain>
    </source>
</reference>